<feature type="domain" description="PH" evidence="2">
    <location>
        <begin position="8"/>
        <end position="108"/>
    </location>
</feature>
<dbReference type="AlphaFoldDB" id="A0A2R5G796"/>
<feature type="region of interest" description="Disordered" evidence="1">
    <location>
        <begin position="108"/>
        <end position="138"/>
    </location>
</feature>
<comment type="caution">
    <text evidence="3">The sequence shown here is derived from an EMBL/GenBank/DDBJ whole genome shotgun (WGS) entry which is preliminary data.</text>
</comment>
<gene>
    <name evidence="3" type="ORF">FCC1311_024202</name>
</gene>
<feature type="region of interest" description="Disordered" evidence="1">
    <location>
        <begin position="411"/>
        <end position="495"/>
    </location>
</feature>
<proteinExistence type="predicted"/>
<name>A0A2R5G796_9STRA</name>
<feature type="compositionally biased region" description="Basic and acidic residues" evidence="1">
    <location>
        <begin position="413"/>
        <end position="440"/>
    </location>
</feature>
<dbReference type="PROSITE" id="PS50003">
    <property type="entry name" value="PH_DOMAIN"/>
    <property type="match status" value="1"/>
</dbReference>
<evidence type="ECO:0000259" key="2">
    <source>
        <dbReference type="PROSITE" id="PS50003"/>
    </source>
</evidence>
<evidence type="ECO:0000256" key="1">
    <source>
        <dbReference type="SAM" id="MobiDB-lite"/>
    </source>
</evidence>
<feature type="region of interest" description="Disordered" evidence="1">
    <location>
        <begin position="217"/>
        <end position="371"/>
    </location>
</feature>
<reference evidence="3 4" key="1">
    <citation type="submission" date="2017-12" db="EMBL/GenBank/DDBJ databases">
        <title>Sequencing, de novo assembly and annotation of complete genome of a new Thraustochytrid species, strain FCC1311.</title>
        <authorList>
            <person name="Sedici K."/>
            <person name="Godart F."/>
            <person name="Aiese Cigliano R."/>
            <person name="Sanseverino W."/>
            <person name="Barakat M."/>
            <person name="Ortet P."/>
            <person name="Marechal E."/>
            <person name="Cagnac O."/>
            <person name="Amato A."/>
        </authorList>
    </citation>
    <scope>NUCLEOTIDE SEQUENCE [LARGE SCALE GENOMIC DNA]</scope>
</reference>
<organism evidence="3 4">
    <name type="scientific">Hondaea fermentalgiana</name>
    <dbReference type="NCBI Taxonomy" id="2315210"/>
    <lineage>
        <taxon>Eukaryota</taxon>
        <taxon>Sar</taxon>
        <taxon>Stramenopiles</taxon>
        <taxon>Bigyra</taxon>
        <taxon>Labyrinthulomycetes</taxon>
        <taxon>Thraustochytrida</taxon>
        <taxon>Thraustochytriidae</taxon>
        <taxon>Hondaea</taxon>
    </lineage>
</organism>
<dbReference type="Gene3D" id="2.30.29.30">
    <property type="entry name" value="Pleckstrin-homology domain (PH domain)/Phosphotyrosine-binding domain (PTB)"/>
    <property type="match status" value="1"/>
</dbReference>
<accession>A0A2R5G796</accession>
<feature type="compositionally biased region" description="Acidic residues" evidence="1">
    <location>
        <begin position="469"/>
        <end position="489"/>
    </location>
</feature>
<dbReference type="SMART" id="SM00233">
    <property type="entry name" value="PH"/>
    <property type="match status" value="1"/>
</dbReference>
<evidence type="ECO:0000313" key="4">
    <source>
        <dbReference type="Proteomes" id="UP000241890"/>
    </source>
</evidence>
<dbReference type="CDD" id="cd00821">
    <property type="entry name" value="PH"/>
    <property type="match status" value="1"/>
</dbReference>
<protein>
    <recommendedName>
        <fullName evidence="2">PH domain-containing protein</fullName>
    </recommendedName>
</protein>
<dbReference type="Proteomes" id="UP000241890">
    <property type="component" value="Unassembled WGS sequence"/>
</dbReference>
<dbReference type="EMBL" id="BEYU01000019">
    <property type="protein sequence ID" value="GBG26199.1"/>
    <property type="molecule type" value="Genomic_DNA"/>
</dbReference>
<dbReference type="InterPro" id="IPR011993">
    <property type="entry name" value="PH-like_dom_sf"/>
</dbReference>
<dbReference type="SUPFAM" id="SSF50729">
    <property type="entry name" value="PH domain-like"/>
    <property type="match status" value="1"/>
</dbReference>
<evidence type="ECO:0000313" key="3">
    <source>
        <dbReference type="EMBL" id="GBG26199.1"/>
    </source>
</evidence>
<feature type="compositionally biased region" description="Basic and acidic residues" evidence="1">
    <location>
        <begin position="241"/>
        <end position="260"/>
    </location>
</feature>
<dbReference type="InterPro" id="IPR001849">
    <property type="entry name" value="PH_domain"/>
</dbReference>
<feature type="compositionally biased region" description="Basic and acidic residues" evidence="1">
    <location>
        <begin position="270"/>
        <end position="280"/>
    </location>
</feature>
<feature type="compositionally biased region" description="Acidic residues" evidence="1">
    <location>
        <begin position="114"/>
        <end position="138"/>
    </location>
</feature>
<keyword evidence="4" id="KW-1185">Reference proteome</keyword>
<feature type="compositionally biased region" description="Acidic residues" evidence="1">
    <location>
        <begin position="281"/>
        <end position="300"/>
    </location>
</feature>
<sequence length="495" mass="54611">MQGEEHDAIVHGGYVQMHGKMGLVKQRRFFALDEDILALRICRNDKDLASRQTLPLDEISFIELDGARFTIHFSDTATPPNNGRKYTALCKTPEEAAEWVSAIESLRPLPDADGHEEEEELEEYDPEAGHDDDDDLHDEEDAFDVADDLHTDDDEDLYADEVEMEPEALAAADVDNGDGYIADLTFFEFLGGIVPDPTKLLWIGALPKPVKKSALGRLRDSLRKSLSRSRKSMRVSTDSRQATKEAEKVKPSKAEKSRKEGKFKKKTKKDKASAKKSHEEVDAEAEEHEAGQEEEEEEDPDKAALSKLIAKNLAAKSSKGAPKYATRPPKGGRRMQSLGRGLFSKKSGAGKAQNVVGAPPEGTAAKPLSKDEITEKIARQARQAGGGIYLTGAATVGLAEDISKSKLAMSLAKRKEENERRKAKEAKAEAKVKAAEERAKVKQPPEQPPGKDKLAAFLSQNPGHRPPQDEDLDELSEDEHEYSEDDQDDESAHRL</sequence>
<dbReference type="InParanoid" id="A0A2R5G796"/>